<dbReference type="Proteomes" id="UP001253545">
    <property type="component" value="Unassembled WGS sequence"/>
</dbReference>
<dbReference type="RefSeq" id="WP_311369824.1">
    <property type="nucleotide sequence ID" value="NZ_JAVRHX010000006.1"/>
</dbReference>
<comment type="caution">
    <text evidence="3">The sequence shown here is derived from an EMBL/GenBank/DDBJ whole genome shotgun (WGS) entry which is preliminary data.</text>
</comment>
<dbReference type="EMBL" id="JAVRHX010000006">
    <property type="protein sequence ID" value="MDT0596300.1"/>
    <property type="molecule type" value="Genomic_DNA"/>
</dbReference>
<sequence length="325" mass="37047">MNIFTKSTTGNTGPFITKSSNKRLGAAKWALLLTSLCTTSFTFATDFKEIAKELEIMDSVLSTSLKQENKDQSIQFRSLTAQYLAKQGVVFEIATSQSVTRFRAFFDGNSAPSSPPESPAFPAVLSRSESRLLGEQQVAIARGLEEKQMLASENSSNRIREVQQTMRDTEWQLRDYQRQLRDLNFELRSASEERKKEIKEMTKALEKKAKEFTQQQKELNANANKLKLEMQKKLEEQQKNEIAASKLFLSAFEQDIADNLCRFGGGLRALPEDENVSFVLSNFNASTNWESKDRIYVFPLKEIKRCVQDKIKVKELLAKATVYDF</sequence>
<reference evidence="3 4" key="1">
    <citation type="submission" date="2023-09" db="EMBL/GenBank/DDBJ databases">
        <authorList>
            <person name="Rey-Velasco X."/>
        </authorList>
    </citation>
    <scope>NUCLEOTIDE SEQUENCE [LARGE SCALE GENOMIC DNA]</scope>
    <source>
        <strain evidence="3 4">P117</strain>
    </source>
</reference>
<gene>
    <name evidence="3" type="ORF">RM552_15710</name>
</gene>
<evidence type="ECO:0000313" key="3">
    <source>
        <dbReference type="EMBL" id="MDT0596300.1"/>
    </source>
</evidence>
<keyword evidence="2" id="KW-0732">Signal</keyword>
<feature type="coiled-coil region" evidence="1">
    <location>
        <begin position="159"/>
        <end position="240"/>
    </location>
</feature>
<keyword evidence="4" id="KW-1185">Reference proteome</keyword>
<evidence type="ECO:0000313" key="4">
    <source>
        <dbReference type="Proteomes" id="UP001253545"/>
    </source>
</evidence>
<organism evidence="3 4">
    <name type="scientific">Glaciecola petra</name>
    <dbReference type="NCBI Taxonomy" id="3075602"/>
    <lineage>
        <taxon>Bacteria</taxon>
        <taxon>Pseudomonadati</taxon>
        <taxon>Pseudomonadota</taxon>
        <taxon>Gammaproteobacteria</taxon>
        <taxon>Alteromonadales</taxon>
        <taxon>Alteromonadaceae</taxon>
        <taxon>Glaciecola</taxon>
    </lineage>
</organism>
<name>A0ABU2ZV73_9ALTE</name>
<evidence type="ECO:0000256" key="1">
    <source>
        <dbReference type="SAM" id="Coils"/>
    </source>
</evidence>
<accession>A0ABU2ZV73</accession>
<proteinExistence type="predicted"/>
<evidence type="ECO:0000256" key="2">
    <source>
        <dbReference type="SAM" id="SignalP"/>
    </source>
</evidence>
<feature type="chain" id="PRO_5046274646" evidence="2">
    <location>
        <begin position="45"/>
        <end position="325"/>
    </location>
</feature>
<feature type="signal peptide" evidence="2">
    <location>
        <begin position="1"/>
        <end position="44"/>
    </location>
</feature>
<protein>
    <submittedName>
        <fullName evidence="3">Uncharacterized protein</fullName>
    </submittedName>
</protein>
<keyword evidence="1" id="KW-0175">Coiled coil</keyword>